<dbReference type="InterPro" id="IPR002347">
    <property type="entry name" value="SDR_fam"/>
</dbReference>
<evidence type="ECO:0000256" key="1">
    <source>
        <dbReference type="ARBA" id="ARBA00006484"/>
    </source>
</evidence>
<comment type="similarity">
    <text evidence="1">Belongs to the short-chain dehydrogenases/reductases (SDR) family.</text>
</comment>
<keyword evidence="4" id="KW-0560">Oxidoreductase</keyword>
<dbReference type="FunFam" id="3.40.50.720:FF:000157">
    <property type="entry name" value="Quinoid dihydropteridine reductase"/>
    <property type="match status" value="1"/>
</dbReference>
<keyword evidence="3" id="KW-0521">NADP</keyword>
<gene>
    <name evidence="9" type="ORF">SteCoe_30948</name>
</gene>
<sequence>MQALARRSVIIGGNGALGKKVVEVFRDSWEVTSVDFKSNSLAHKNLVLPQGSTELHHSFCKENLSGKYDAMICVAGGWVGGNIANPEIFAQTRQMIEINLYPSLLTCHLATSFLNENGLIILTGAASVFKDVTPGNLAYGLAKTAVHSLALNMATQESIPNTSVVSTILPEIIDTPSNRAAMPDANFSTWCDPIAIAGLIKMWAEGNNRPSNGSFAVLKSINGSIVPEFV</sequence>
<proteinExistence type="inferred from homology"/>
<name>A0A1R2B2D5_9CILI</name>
<evidence type="ECO:0000256" key="5">
    <source>
        <dbReference type="ARBA" id="ARBA00023007"/>
    </source>
</evidence>
<dbReference type="GO" id="GO:0070404">
    <property type="term" value="F:NADH binding"/>
    <property type="evidence" value="ECO:0007669"/>
    <property type="project" value="TreeGrafter"/>
</dbReference>
<evidence type="ECO:0000313" key="9">
    <source>
        <dbReference type="EMBL" id="OMJ70953.1"/>
    </source>
</evidence>
<dbReference type="Gene3D" id="3.40.50.720">
    <property type="entry name" value="NAD(P)-binding Rossmann-like Domain"/>
    <property type="match status" value="1"/>
</dbReference>
<accession>A0A1R2B2D5</accession>
<dbReference type="EMBL" id="MPUH01001036">
    <property type="protein sequence ID" value="OMJ70953.1"/>
    <property type="molecule type" value="Genomic_DNA"/>
</dbReference>
<evidence type="ECO:0000256" key="7">
    <source>
        <dbReference type="ARBA" id="ARBA00039520"/>
    </source>
</evidence>
<dbReference type="PANTHER" id="PTHR15104">
    <property type="entry name" value="DIHYDROPTERIDINE REDUCTASE"/>
    <property type="match status" value="1"/>
</dbReference>
<evidence type="ECO:0000256" key="6">
    <source>
        <dbReference type="ARBA" id="ARBA00039153"/>
    </source>
</evidence>
<dbReference type="GO" id="GO:0005737">
    <property type="term" value="C:cytoplasm"/>
    <property type="evidence" value="ECO:0007669"/>
    <property type="project" value="TreeGrafter"/>
</dbReference>
<dbReference type="GO" id="GO:0006729">
    <property type="term" value="P:tetrahydrobiopterin biosynthetic process"/>
    <property type="evidence" value="ECO:0007669"/>
    <property type="project" value="UniProtKB-KW"/>
</dbReference>
<comment type="subunit">
    <text evidence="2">Homodimer.</text>
</comment>
<dbReference type="SUPFAM" id="SSF51735">
    <property type="entry name" value="NAD(P)-binding Rossmann-fold domains"/>
    <property type="match status" value="1"/>
</dbReference>
<keyword evidence="10" id="KW-1185">Reference proteome</keyword>
<dbReference type="OrthoDB" id="1204at2759"/>
<evidence type="ECO:0000313" key="10">
    <source>
        <dbReference type="Proteomes" id="UP000187209"/>
    </source>
</evidence>
<evidence type="ECO:0000256" key="2">
    <source>
        <dbReference type="ARBA" id="ARBA00011738"/>
    </source>
</evidence>
<dbReference type="GO" id="GO:0006559">
    <property type="term" value="P:L-phenylalanine catabolic process"/>
    <property type="evidence" value="ECO:0007669"/>
    <property type="project" value="TreeGrafter"/>
</dbReference>
<dbReference type="Proteomes" id="UP000187209">
    <property type="component" value="Unassembled WGS sequence"/>
</dbReference>
<dbReference type="GO" id="GO:0004155">
    <property type="term" value="F:6,7-dihydropteridine reductase activity"/>
    <property type="evidence" value="ECO:0007669"/>
    <property type="project" value="UniProtKB-EC"/>
</dbReference>
<comment type="caution">
    <text evidence="9">The sequence shown here is derived from an EMBL/GenBank/DDBJ whole genome shotgun (WGS) entry which is preliminary data.</text>
</comment>
<reference evidence="9 10" key="1">
    <citation type="submission" date="2016-11" db="EMBL/GenBank/DDBJ databases">
        <title>The macronuclear genome of Stentor coeruleus: a giant cell with tiny introns.</title>
        <authorList>
            <person name="Slabodnick M."/>
            <person name="Ruby J.G."/>
            <person name="Reiff S.B."/>
            <person name="Swart E.C."/>
            <person name="Gosai S."/>
            <person name="Prabakaran S."/>
            <person name="Witkowska E."/>
            <person name="Larue G.E."/>
            <person name="Fisher S."/>
            <person name="Freeman R.M."/>
            <person name="Gunawardena J."/>
            <person name="Chu W."/>
            <person name="Stover N.A."/>
            <person name="Gregory B.D."/>
            <person name="Nowacki M."/>
            <person name="Derisi J."/>
            <person name="Roy S.W."/>
            <person name="Marshall W.F."/>
            <person name="Sood P."/>
        </authorList>
    </citation>
    <scope>NUCLEOTIDE SEQUENCE [LARGE SCALE GENOMIC DNA]</scope>
    <source>
        <strain evidence="9">WM001</strain>
    </source>
</reference>
<evidence type="ECO:0000256" key="3">
    <source>
        <dbReference type="ARBA" id="ARBA00022857"/>
    </source>
</evidence>
<dbReference type="PANTHER" id="PTHR15104:SF0">
    <property type="entry name" value="DIHYDROPTERIDINE REDUCTASE"/>
    <property type="match status" value="1"/>
</dbReference>
<organism evidence="9 10">
    <name type="scientific">Stentor coeruleus</name>
    <dbReference type="NCBI Taxonomy" id="5963"/>
    <lineage>
        <taxon>Eukaryota</taxon>
        <taxon>Sar</taxon>
        <taxon>Alveolata</taxon>
        <taxon>Ciliophora</taxon>
        <taxon>Postciliodesmatophora</taxon>
        <taxon>Heterotrichea</taxon>
        <taxon>Heterotrichida</taxon>
        <taxon>Stentoridae</taxon>
        <taxon>Stentor</taxon>
    </lineage>
</organism>
<evidence type="ECO:0000256" key="8">
    <source>
        <dbReference type="ARBA" id="ARBA00041348"/>
    </source>
</evidence>
<evidence type="ECO:0000256" key="4">
    <source>
        <dbReference type="ARBA" id="ARBA00023002"/>
    </source>
</evidence>
<keyword evidence="5" id="KW-0783">Tetrahydrobiopterin biosynthesis</keyword>
<dbReference type="Pfam" id="PF13561">
    <property type="entry name" value="adh_short_C2"/>
    <property type="match status" value="1"/>
</dbReference>
<dbReference type="InterPro" id="IPR036291">
    <property type="entry name" value="NAD(P)-bd_dom_sf"/>
</dbReference>
<protein>
    <recommendedName>
        <fullName evidence="7">Dihydropteridine reductase</fullName>
        <ecNumber evidence="6">1.5.1.34</ecNumber>
    </recommendedName>
    <alternativeName>
        <fullName evidence="8">Quinoid dihydropteridine reductase</fullName>
    </alternativeName>
</protein>
<dbReference type="EC" id="1.5.1.34" evidence="6"/>
<dbReference type="GO" id="GO:0070402">
    <property type="term" value="F:NADPH binding"/>
    <property type="evidence" value="ECO:0007669"/>
    <property type="project" value="TreeGrafter"/>
</dbReference>
<dbReference type="AlphaFoldDB" id="A0A1R2B2D5"/>